<evidence type="ECO:0000256" key="2">
    <source>
        <dbReference type="SAM" id="SignalP"/>
    </source>
</evidence>
<feature type="signal peptide" evidence="2">
    <location>
        <begin position="1"/>
        <end position="17"/>
    </location>
</feature>
<organism evidence="3 4">
    <name type="scientific">Zophobas morio</name>
    <dbReference type="NCBI Taxonomy" id="2755281"/>
    <lineage>
        <taxon>Eukaryota</taxon>
        <taxon>Metazoa</taxon>
        <taxon>Ecdysozoa</taxon>
        <taxon>Arthropoda</taxon>
        <taxon>Hexapoda</taxon>
        <taxon>Insecta</taxon>
        <taxon>Pterygota</taxon>
        <taxon>Neoptera</taxon>
        <taxon>Endopterygota</taxon>
        <taxon>Coleoptera</taxon>
        <taxon>Polyphaga</taxon>
        <taxon>Cucujiformia</taxon>
        <taxon>Tenebrionidae</taxon>
        <taxon>Zophobas</taxon>
    </lineage>
</organism>
<evidence type="ECO:0000313" key="3">
    <source>
        <dbReference type="EMBL" id="KAJ3655624.1"/>
    </source>
</evidence>
<dbReference type="InterPro" id="IPR052740">
    <property type="entry name" value="CE4"/>
</dbReference>
<reference evidence="3" key="1">
    <citation type="journal article" date="2023" name="G3 (Bethesda)">
        <title>Whole genome assemblies of Zophobas morio and Tenebrio molitor.</title>
        <authorList>
            <person name="Kaur S."/>
            <person name="Stinson S.A."/>
            <person name="diCenzo G.C."/>
        </authorList>
    </citation>
    <scope>NUCLEOTIDE SEQUENCE</scope>
    <source>
        <strain evidence="3">QUZm001</strain>
    </source>
</reference>
<sequence length="325" mass="35921">MKVGVIVFLFLFTLVSSRFVDQADKCDADTCNSADCRCARPDSPLGDEEIPQLISLTFDEAVVDNLFTSVWQPLLFDRKNPDGNPISATIFLLLQYDSSWTSRSTALFFPYTLDYLSPQECRIGTTCPTEAHPGFWIAPIIDLQGNGTDGSVLECNSLISCNIQGSADEIAAWLESQVDRIENRAPLTLMVSSAWFRFTNNSYEGFEAFLDNILSRGDVFLVSQKQVIDWARNPVNLGSFKTEVPTRTADCQRSSCPLQNINNETRYMTSCVTCPQVYPWLGNPFGLIDPDDTTTTTTTTTVTPPTTTTTTETTTVTTTTVPSAL</sequence>
<dbReference type="EMBL" id="JALNTZ010000004">
    <property type="protein sequence ID" value="KAJ3655624.1"/>
    <property type="molecule type" value="Genomic_DNA"/>
</dbReference>
<dbReference type="PANTHER" id="PTHR45985">
    <property type="match status" value="1"/>
</dbReference>
<name>A0AA38IIN3_9CUCU</name>
<comment type="caution">
    <text evidence="3">The sequence shown here is derived from an EMBL/GenBank/DDBJ whole genome shotgun (WGS) entry which is preliminary data.</text>
</comment>
<proteinExistence type="predicted"/>
<accession>A0AA38IIN3</accession>
<gene>
    <name evidence="3" type="ORF">Zmor_014746</name>
</gene>
<protein>
    <submittedName>
        <fullName evidence="3">Uncharacterized protein</fullName>
    </submittedName>
</protein>
<feature type="chain" id="PRO_5041306568" evidence="2">
    <location>
        <begin position="18"/>
        <end position="325"/>
    </location>
</feature>
<dbReference type="Proteomes" id="UP001168821">
    <property type="component" value="Unassembled WGS sequence"/>
</dbReference>
<keyword evidence="4" id="KW-1185">Reference proteome</keyword>
<dbReference type="Gene3D" id="3.20.20.370">
    <property type="entry name" value="Glycoside hydrolase/deacetylase"/>
    <property type="match status" value="1"/>
</dbReference>
<feature type="region of interest" description="Disordered" evidence="1">
    <location>
        <begin position="295"/>
        <end position="325"/>
    </location>
</feature>
<evidence type="ECO:0000256" key="1">
    <source>
        <dbReference type="SAM" id="MobiDB-lite"/>
    </source>
</evidence>
<dbReference type="PANTHER" id="PTHR45985:SF8">
    <property type="entry name" value="CHITIN DEACETYLASE-LIKE 9, ISOFORM A"/>
    <property type="match status" value="1"/>
</dbReference>
<evidence type="ECO:0000313" key="4">
    <source>
        <dbReference type="Proteomes" id="UP001168821"/>
    </source>
</evidence>
<keyword evidence="2" id="KW-0732">Signal</keyword>
<dbReference type="AlphaFoldDB" id="A0AA38IIN3"/>